<feature type="transmembrane region" description="Helical" evidence="1">
    <location>
        <begin position="12"/>
        <end position="36"/>
    </location>
</feature>
<reference evidence="3" key="1">
    <citation type="submission" date="2017-01" db="EMBL/GenBank/DDBJ databases">
        <authorList>
            <person name="Varghese N."/>
            <person name="Submissions S."/>
        </authorList>
    </citation>
    <scope>NUCLEOTIDE SEQUENCE [LARGE SCALE GENOMIC DNA]</scope>
    <source>
        <strain evidence="3">DSM 18714</strain>
    </source>
</reference>
<keyword evidence="1" id="KW-0812">Transmembrane</keyword>
<evidence type="ECO:0000313" key="3">
    <source>
        <dbReference type="Proteomes" id="UP000186098"/>
    </source>
</evidence>
<evidence type="ECO:0008006" key="4">
    <source>
        <dbReference type="Google" id="ProtNLM"/>
    </source>
</evidence>
<evidence type="ECO:0000313" key="2">
    <source>
        <dbReference type="EMBL" id="SIS82199.1"/>
    </source>
</evidence>
<keyword evidence="3" id="KW-1185">Reference proteome</keyword>
<gene>
    <name evidence="2" type="ORF">SAMN05421795_10637</name>
</gene>
<organism evidence="2 3">
    <name type="scientific">Phaeovulum vinaykumarii</name>
    <dbReference type="NCBI Taxonomy" id="407234"/>
    <lineage>
        <taxon>Bacteria</taxon>
        <taxon>Pseudomonadati</taxon>
        <taxon>Pseudomonadota</taxon>
        <taxon>Alphaproteobacteria</taxon>
        <taxon>Rhodobacterales</taxon>
        <taxon>Paracoccaceae</taxon>
        <taxon>Phaeovulum</taxon>
    </lineage>
</organism>
<dbReference type="OrthoDB" id="5339490at2"/>
<protein>
    <recommendedName>
        <fullName evidence="4">DUF4405 domain-containing protein</fullName>
    </recommendedName>
</protein>
<name>A0A1N7M890_9RHOB</name>
<dbReference type="EMBL" id="FTOM01000006">
    <property type="protein sequence ID" value="SIS82199.1"/>
    <property type="molecule type" value="Genomic_DNA"/>
</dbReference>
<feature type="transmembrane region" description="Helical" evidence="1">
    <location>
        <begin position="42"/>
        <end position="59"/>
    </location>
</feature>
<accession>A0A1N7M890</accession>
<keyword evidence="1" id="KW-0472">Membrane</keyword>
<proteinExistence type="predicted"/>
<sequence>MKDTLMRYATPFITGLFLVSLVSGIALFFHIGPSAFHGMHEWLSMVLILPFVLHVWRNWRAMLNYTRGKPLAIALVASLAASAVFFLPMGGAGGGRPPHFALAQMMMEGSAADVAPVLGTTPEALTAALADAGFAVTDADAKLSEMATASGKSVMDLAGLLVAQGQAAAR</sequence>
<dbReference type="AlphaFoldDB" id="A0A1N7M890"/>
<keyword evidence="1" id="KW-1133">Transmembrane helix</keyword>
<dbReference type="Proteomes" id="UP000186098">
    <property type="component" value="Unassembled WGS sequence"/>
</dbReference>
<evidence type="ECO:0000256" key="1">
    <source>
        <dbReference type="SAM" id="Phobius"/>
    </source>
</evidence>
<feature type="transmembrane region" description="Helical" evidence="1">
    <location>
        <begin position="71"/>
        <end position="90"/>
    </location>
</feature>
<dbReference type="STRING" id="407234.SAMN05421795_10637"/>
<dbReference type="RefSeq" id="WP_076366383.1">
    <property type="nucleotide sequence ID" value="NZ_FTOM01000006.1"/>
</dbReference>